<evidence type="ECO:0000313" key="3">
    <source>
        <dbReference type="EMBL" id="PWJ52607.1"/>
    </source>
</evidence>
<feature type="domain" description="Gfo/Idh/MocA-like oxidoreductase N-terminal" evidence="1">
    <location>
        <begin position="2"/>
        <end position="118"/>
    </location>
</feature>
<accession>A0A316ARA2</accession>
<dbReference type="InterPro" id="IPR051450">
    <property type="entry name" value="Gfo/Idh/MocA_Oxidoreductases"/>
</dbReference>
<dbReference type="Pfam" id="PF01408">
    <property type="entry name" value="GFO_IDH_MocA"/>
    <property type="match status" value="1"/>
</dbReference>
<dbReference type="InterPro" id="IPR000683">
    <property type="entry name" value="Gfo/Idh/MocA-like_OxRdtase_N"/>
</dbReference>
<feature type="domain" description="GFO/IDH/MocA-like oxidoreductase" evidence="2">
    <location>
        <begin position="128"/>
        <end position="235"/>
    </location>
</feature>
<dbReference type="SUPFAM" id="SSF51735">
    <property type="entry name" value="NAD(P)-binding Rossmann-fold domains"/>
    <property type="match status" value="1"/>
</dbReference>
<dbReference type="OrthoDB" id="179913at2"/>
<dbReference type="Gene3D" id="3.40.50.720">
    <property type="entry name" value="NAD(P)-binding Rossmann-like Domain"/>
    <property type="match status" value="1"/>
</dbReference>
<dbReference type="EMBL" id="QGDQ01000019">
    <property type="protein sequence ID" value="PWJ52607.1"/>
    <property type="molecule type" value="Genomic_DNA"/>
</dbReference>
<comment type="caution">
    <text evidence="3">The sequence shown here is derived from an EMBL/GenBank/DDBJ whole genome shotgun (WGS) entry which is preliminary data.</text>
</comment>
<evidence type="ECO:0000259" key="1">
    <source>
        <dbReference type="Pfam" id="PF01408"/>
    </source>
</evidence>
<keyword evidence="4" id="KW-1185">Reference proteome</keyword>
<dbReference type="PANTHER" id="PTHR43377">
    <property type="entry name" value="BILIVERDIN REDUCTASE A"/>
    <property type="match status" value="1"/>
</dbReference>
<dbReference type="SUPFAM" id="SSF55347">
    <property type="entry name" value="Glyceraldehyde-3-phosphate dehydrogenase-like, C-terminal domain"/>
    <property type="match status" value="1"/>
</dbReference>
<dbReference type="PANTHER" id="PTHR43377:SF6">
    <property type="entry name" value="GFO_IDH_MOCA-LIKE OXIDOREDUCTASE N-TERMINAL DOMAIN-CONTAINING PROTEIN"/>
    <property type="match status" value="1"/>
</dbReference>
<evidence type="ECO:0000259" key="2">
    <source>
        <dbReference type="Pfam" id="PF22725"/>
    </source>
</evidence>
<dbReference type="InterPro" id="IPR055170">
    <property type="entry name" value="GFO_IDH_MocA-like_dom"/>
</dbReference>
<name>A0A316ARA2_9ACTN</name>
<dbReference type="Pfam" id="PF22725">
    <property type="entry name" value="GFO_IDH_MocA_C3"/>
    <property type="match status" value="1"/>
</dbReference>
<dbReference type="InterPro" id="IPR036291">
    <property type="entry name" value="NAD(P)-bd_dom_sf"/>
</dbReference>
<reference evidence="3 4" key="1">
    <citation type="submission" date="2018-03" db="EMBL/GenBank/DDBJ databases">
        <title>Genomic Encyclopedia of Archaeal and Bacterial Type Strains, Phase II (KMG-II): from individual species to whole genera.</title>
        <authorList>
            <person name="Goeker M."/>
        </authorList>
    </citation>
    <scope>NUCLEOTIDE SEQUENCE [LARGE SCALE GENOMIC DNA]</scope>
    <source>
        <strain evidence="3 4">DSM 44889</strain>
    </source>
</reference>
<proteinExistence type="predicted"/>
<sequence length="333" mass="36109">MHVGVVGLGYWGSKHVRVLSSTPSVDRVSGFDPDPMRCAATTAVFPAVKTAPSFNALLDEVDAVVIATGPATHADLARRALERGRHVLVEKPLALRPTDAESLTSLAAAADLVLMVGHTFAFNPAVERLQSDIASGSLGTVLRIHSERLNLGRFQSECDVLWDLAPHDLSIIMLITGQTPTSVQSFGRGHIDPAVVDDAHLMLDFEDSGLQAVVHVSWLDPRKVRRVTVVGERRMAVFDDLRDEERLRLYDKGVDKDIEQAPHSVPLSYRYGDITAPLLPAEEPLQREDEHFVGCIRTGAHPLTDGSSGAAVTRILVAATTSLAEDGRKVSIR</sequence>
<dbReference type="AlphaFoldDB" id="A0A316ARA2"/>
<gene>
    <name evidence="3" type="ORF">BXY45_119102</name>
</gene>
<dbReference type="Gene3D" id="3.30.360.10">
    <property type="entry name" value="Dihydrodipicolinate Reductase, domain 2"/>
    <property type="match status" value="1"/>
</dbReference>
<dbReference type="GO" id="GO:0000166">
    <property type="term" value="F:nucleotide binding"/>
    <property type="evidence" value="ECO:0007669"/>
    <property type="project" value="InterPro"/>
</dbReference>
<protein>
    <submittedName>
        <fullName evidence="3">Putative dehydrogenase</fullName>
    </submittedName>
</protein>
<evidence type="ECO:0000313" key="4">
    <source>
        <dbReference type="Proteomes" id="UP000245469"/>
    </source>
</evidence>
<dbReference type="RefSeq" id="WP_109775301.1">
    <property type="nucleotide sequence ID" value="NZ_QGDQ01000019.1"/>
</dbReference>
<dbReference type="Proteomes" id="UP000245469">
    <property type="component" value="Unassembled WGS sequence"/>
</dbReference>
<organism evidence="3 4">
    <name type="scientific">Quadrisphaera granulorum</name>
    <dbReference type="NCBI Taxonomy" id="317664"/>
    <lineage>
        <taxon>Bacteria</taxon>
        <taxon>Bacillati</taxon>
        <taxon>Actinomycetota</taxon>
        <taxon>Actinomycetes</taxon>
        <taxon>Kineosporiales</taxon>
        <taxon>Kineosporiaceae</taxon>
        <taxon>Quadrisphaera</taxon>
    </lineage>
</organism>